<feature type="region of interest" description="Disordered" evidence="1">
    <location>
        <begin position="484"/>
        <end position="505"/>
    </location>
</feature>
<evidence type="ECO:0000313" key="4">
    <source>
        <dbReference type="Proteomes" id="UP000332933"/>
    </source>
</evidence>
<evidence type="ECO:0000313" key="2">
    <source>
        <dbReference type="EMBL" id="KAF0714169.1"/>
    </source>
</evidence>
<dbReference type="Proteomes" id="UP000332933">
    <property type="component" value="Unassembled WGS sequence"/>
</dbReference>
<keyword evidence="4" id="KW-1185">Reference proteome</keyword>
<dbReference type="AlphaFoldDB" id="A0A485KAR5"/>
<evidence type="ECO:0000256" key="1">
    <source>
        <dbReference type="SAM" id="MobiDB-lite"/>
    </source>
</evidence>
<organism evidence="3 4">
    <name type="scientific">Aphanomyces stellatus</name>
    <dbReference type="NCBI Taxonomy" id="120398"/>
    <lineage>
        <taxon>Eukaryota</taxon>
        <taxon>Sar</taxon>
        <taxon>Stramenopiles</taxon>
        <taxon>Oomycota</taxon>
        <taxon>Saprolegniomycetes</taxon>
        <taxon>Saprolegniales</taxon>
        <taxon>Verrucalvaceae</taxon>
        <taxon>Aphanomyces</taxon>
    </lineage>
</organism>
<name>A0A485KAR5_9STRA</name>
<dbReference type="OrthoDB" id="77956at2759"/>
<reference evidence="2" key="2">
    <citation type="submission" date="2019-06" db="EMBL/GenBank/DDBJ databases">
        <title>Genomics analysis of Aphanomyces spp. identifies a new class of oomycete effector associated with host adaptation.</title>
        <authorList>
            <person name="Gaulin E."/>
        </authorList>
    </citation>
    <scope>NUCLEOTIDE SEQUENCE</scope>
    <source>
        <strain evidence="2">CBS 578.67</strain>
    </source>
</reference>
<dbReference type="EMBL" id="VJMH01000854">
    <property type="protein sequence ID" value="KAF0714169.1"/>
    <property type="molecule type" value="Genomic_DNA"/>
</dbReference>
<reference evidence="3 4" key="1">
    <citation type="submission" date="2019-03" db="EMBL/GenBank/DDBJ databases">
        <authorList>
            <person name="Gaulin E."/>
            <person name="Dumas B."/>
        </authorList>
    </citation>
    <scope>NUCLEOTIDE SEQUENCE [LARGE SCALE GENOMIC DNA]</scope>
    <source>
        <strain evidence="3">CBS 568.67</strain>
    </source>
</reference>
<gene>
    <name evidence="3" type="primary">Aste57867_4013</name>
    <name evidence="2" type="ORF">As57867_004002</name>
    <name evidence="3" type="ORF">ASTE57867_4013</name>
</gene>
<accession>A0A485KAR5</accession>
<proteinExistence type="predicted"/>
<dbReference type="EMBL" id="CAADRA010000854">
    <property type="protein sequence ID" value="VFT81148.1"/>
    <property type="molecule type" value="Genomic_DNA"/>
</dbReference>
<sequence length="505" mass="55402">MIQPVANDLNEARAAAAVASKFTQSSSRIECVTGFAYVIATSGVSIGYLFVVRRSVSNDYYWPDFNTTATQTFLGDIFNLKLPLVPRGTTTTLAFNSSLAIAKDYSVSTTLIDTNPARARALLLAAIPLDQVIPALRTNPFNNNIQLLTPYCWVDFSRSFELAHSAIRQQRCLRSDIDNGAVYLDALLRNTPVADLMSSQYFGFLNYSVFAAVRATAQGQAWLATTLSHSFLDPGLEIQAWQQAGIVRWQSQLNNGLTRGIDETIVIENALGLRTTITVNNVGFVPMGNVALWTTRKSYVGFASEILYCTQYIKCSLVRSAPNFIQTMGVNWDTYVVIGPKRTPAIDLVRKYIGPYGNIDMRFVPIPTSLLTQVSAFVNTYYATLQQSVPATQLSYSQFTAVAADAVPPLWQSAGMSYFGGNPMCIFGVAQPYVQASFGLYDQCGTQPPHIITLGKDSAVFASTMMGGMNAAMPCKLQRPSIQRSGQMDFPRLRRNPPFGQISSP</sequence>
<evidence type="ECO:0000313" key="3">
    <source>
        <dbReference type="EMBL" id="VFT81148.1"/>
    </source>
</evidence>
<protein>
    <submittedName>
        <fullName evidence="3">Aste57867_4013 protein</fullName>
    </submittedName>
</protein>